<evidence type="ECO:0000313" key="1">
    <source>
        <dbReference type="EMBL" id="NWS65040.1"/>
    </source>
</evidence>
<gene>
    <name evidence="1" type="primary">Erv31_7</name>
    <name evidence="1" type="ORF">CHUBUR_R15615</name>
</gene>
<organism evidence="1 2">
    <name type="scientific">Chunga burmeisteri</name>
    <name type="common">Black-legged seriema</name>
    <dbReference type="NCBI Taxonomy" id="1352770"/>
    <lineage>
        <taxon>Eukaryota</taxon>
        <taxon>Metazoa</taxon>
        <taxon>Chordata</taxon>
        <taxon>Craniata</taxon>
        <taxon>Vertebrata</taxon>
        <taxon>Euteleostomi</taxon>
        <taxon>Archelosauria</taxon>
        <taxon>Archosauria</taxon>
        <taxon>Dinosauria</taxon>
        <taxon>Saurischia</taxon>
        <taxon>Theropoda</taxon>
        <taxon>Coelurosauria</taxon>
        <taxon>Aves</taxon>
        <taxon>Neognathae</taxon>
        <taxon>Neoaves</taxon>
        <taxon>Telluraves</taxon>
        <taxon>Australaves</taxon>
        <taxon>Cariamiformes</taxon>
        <taxon>Cariamidae</taxon>
        <taxon>Chunga</taxon>
    </lineage>
</organism>
<evidence type="ECO:0000313" key="2">
    <source>
        <dbReference type="Proteomes" id="UP000541181"/>
    </source>
</evidence>
<proteinExistence type="predicted"/>
<dbReference type="OrthoDB" id="8949317at2759"/>
<dbReference type="AlphaFoldDB" id="A0A7K5H6Q4"/>
<name>A0A7K5H6Q4_9AVES</name>
<dbReference type="SUPFAM" id="SSF58069">
    <property type="entry name" value="Virus ectodomain"/>
    <property type="match status" value="1"/>
</dbReference>
<feature type="non-terminal residue" evidence="1">
    <location>
        <position position="1"/>
    </location>
</feature>
<dbReference type="EMBL" id="VZRC01001883">
    <property type="protein sequence ID" value="NWS65040.1"/>
    <property type="molecule type" value="Genomic_DNA"/>
</dbReference>
<feature type="non-terminal residue" evidence="1">
    <location>
        <position position="57"/>
    </location>
</feature>
<dbReference type="Proteomes" id="UP000541181">
    <property type="component" value="Unassembled WGS sequence"/>
</dbReference>
<dbReference type="Gene3D" id="1.10.287.210">
    <property type="match status" value="1"/>
</dbReference>
<comment type="caution">
    <text evidence="1">The sequence shown here is derived from an EMBL/GenBank/DDBJ whole genome shotgun (WGS) entry which is preliminary data.</text>
</comment>
<keyword evidence="2" id="KW-1185">Reference proteome</keyword>
<accession>A0A7K5H6Q4</accession>
<sequence>VKCRIIRPQAVVETITNRTARALEMIAQQLSQTEAVAYRHHRALDYLLTSEGGLRKI</sequence>
<protein>
    <submittedName>
        <fullName evidence="1">ENR1 protein</fullName>
    </submittedName>
</protein>
<reference evidence="1 2" key="1">
    <citation type="submission" date="2019-09" db="EMBL/GenBank/DDBJ databases">
        <title>Bird 10,000 Genomes (B10K) Project - Family phase.</title>
        <authorList>
            <person name="Zhang G."/>
        </authorList>
    </citation>
    <scope>NUCLEOTIDE SEQUENCE [LARGE SCALE GENOMIC DNA]</scope>
    <source>
        <strain evidence="1">B10K-CU-031-22</strain>
    </source>
</reference>